<feature type="coiled-coil region" evidence="1">
    <location>
        <begin position="322"/>
        <end position="349"/>
    </location>
</feature>
<evidence type="ECO:0000313" key="4">
    <source>
        <dbReference type="Proteomes" id="UP000243723"/>
    </source>
</evidence>
<evidence type="ECO:0000256" key="2">
    <source>
        <dbReference type="SAM" id="MobiDB-lite"/>
    </source>
</evidence>
<accession>A0A2P8A8B5</accession>
<evidence type="ECO:0000313" key="3">
    <source>
        <dbReference type="EMBL" id="PSK56700.1"/>
    </source>
</evidence>
<name>A0A2P8A8B5_9PEZI</name>
<sequence>MASSGVAPPPGAFLRERGRQVSSESPRLSTPPLPRRRSSVLSYASDTRQSVQSSAGDFLLPGLGISTNDTAEDESSHWHSSPLAFALLPAVGGLLFTNGSAFITDILLLGLAAIFLNWSVRLPWQWYHSAQGIRQASSRRSSMVAERPNLQPDNPEASPSPKSMKDSMLSEEALKAKENDGAIDDRDEEQEEAAEKLRTHEKLALLSTFVFPAMGAYLLHVIRNQLSKGSTVLVSDYNLTIFLLAAEIRPFRQLIKLVTNRTLHLQRIANGTDHLVGKDTEKNAAFESRLEVLEAKVADPTSSPMSAAGQKEEMAQLSAELRKRYEPRIDALERAVRRYEKRVTTLTMLTDQRMQSLDNRLQDALSLAAVAAQSSQKPSIVATTMSYFARLVMMPIEAACFVVMWPIRVLEDTARLVLGTPAKSKKRPSDRQTKPSSRSREKRSNRDDVSAVPAK</sequence>
<keyword evidence="1" id="KW-0175">Coiled coil</keyword>
<reference evidence="3 4" key="1">
    <citation type="submission" date="2017-05" db="EMBL/GenBank/DDBJ databases">
        <title>Draft genome sequence of Elsinoe australis.</title>
        <authorList>
            <person name="Cheng Q."/>
        </authorList>
    </citation>
    <scope>NUCLEOTIDE SEQUENCE [LARGE SCALE GENOMIC DNA]</scope>
    <source>
        <strain evidence="3 4">NL1</strain>
    </source>
</reference>
<dbReference type="PANTHER" id="PTHR42032:SF1">
    <property type="entry name" value="YALI0E30679P"/>
    <property type="match status" value="1"/>
</dbReference>
<dbReference type="OrthoDB" id="5422510at2759"/>
<feature type="region of interest" description="Disordered" evidence="2">
    <location>
        <begin position="419"/>
        <end position="455"/>
    </location>
</feature>
<dbReference type="PANTHER" id="PTHR42032">
    <property type="entry name" value="YALI0E30679P"/>
    <property type="match status" value="1"/>
</dbReference>
<proteinExistence type="predicted"/>
<dbReference type="AlphaFoldDB" id="A0A2P8A8B5"/>
<dbReference type="STRING" id="40998.A0A2P8A8B5"/>
<gene>
    <name evidence="3" type="ORF">B9Z65_6324</name>
</gene>
<keyword evidence="4" id="KW-1185">Reference proteome</keyword>
<feature type="region of interest" description="Disordered" evidence="2">
    <location>
        <begin position="1"/>
        <end position="39"/>
    </location>
</feature>
<evidence type="ECO:0000256" key="1">
    <source>
        <dbReference type="SAM" id="Coils"/>
    </source>
</evidence>
<feature type="compositionally biased region" description="Basic and acidic residues" evidence="2">
    <location>
        <begin position="427"/>
        <end position="449"/>
    </location>
</feature>
<feature type="region of interest" description="Disordered" evidence="2">
    <location>
        <begin position="138"/>
        <end position="170"/>
    </location>
</feature>
<dbReference type="Proteomes" id="UP000243723">
    <property type="component" value="Unassembled WGS sequence"/>
</dbReference>
<protein>
    <submittedName>
        <fullName evidence="3">Uncharacterized protein</fullName>
    </submittedName>
</protein>
<feature type="region of interest" description="Disordered" evidence="2">
    <location>
        <begin position="176"/>
        <end position="195"/>
    </location>
</feature>
<organism evidence="3 4">
    <name type="scientific">Elsinoe australis</name>
    <dbReference type="NCBI Taxonomy" id="40998"/>
    <lineage>
        <taxon>Eukaryota</taxon>
        <taxon>Fungi</taxon>
        <taxon>Dikarya</taxon>
        <taxon>Ascomycota</taxon>
        <taxon>Pezizomycotina</taxon>
        <taxon>Dothideomycetes</taxon>
        <taxon>Dothideomycetidae</taxon>
        <taxon>Myriangiales</taxon>
        <taxon>Elsinoaceae</taxon>
        <taxon>Elsinoe</taxon>
    </lineage>
</organism>
<comment type="caution">
    <text evidence="3">The sequence shown here is derived from an EMBL/GenBank/DDBJ whole genome shotgun (WGS) entry which is preliminary data.</text>
</comment>
<dbReference type="EMBL" id="NHZQ01000060">
    <property type="protein sequence ID" value="PSK56700.1"/>
    <property type="molecule type" value="Genomic_DNA"/>
</dbReference>